<feature type="compositionally biased region" description="Low complexity" evidence="1">
    <location>
        <begin position="184"/>
        <end position="201"/>
    </location>
</feature>
<sequence length="329" mass="36269">MSVCKAPNREGEESFHFKSIKGFSAEPSVRIKGRPEVLGGMGRGKPIPAAAKQHQGDVLTPLRVTGAALANILADQSKSNVPAGSTLAEHICEQLGRREAWAHPYDQKGLEIFAFIHLANYLSRAAKEAKLASSVTVLKKKNPNKQPKKRQAKPTETAGSLVRGTSHVCPVEQNALKGRAASHPTPSSLQKPQLSSHLLQQPQSQAGWGLGQGQQPLGTNKTDQKPQKWYGITNHLQDNFVIHTHEHKACSEAHKGLQRSWQKPCQLFNSIPMEEFTENKHHSFLSSRHAAQPLLDHNFAKESKAEEAWRKSLHVTAKEADGRDVFTFP</sequence>
<keyword evidence="3" id="KW-1185">Reference proteome</keyword>
<feature type="compositionally biased region" description="Basic residues" evidence="1">
    <location>
        <begin position="138"/>
        <end position="152"/>
    </location>
</feature>
<accession>A0A3L8SBH0</accession>
<evidence type="ECO:0000313" key="3">
    <source>
        <dbReference type="Proteomes" id="UP000276834"/>
    </source>
</evidence>
<feature type="region of interest" description="Disordered" evidence="1">
    <location>
        <begin position="138"/>
        <end position="164"/>
    </location>
</feature>
<dbReference type="EMBL" id="QUSF01000031">
    <property type="protein sequence ID" value="RLV99673.1"/>
    <property type="molecule type" value="Genomic_DNA"/>
</dbReference>
<organism evidence="2 3">
    <name type="scientific">Chloebia gouldiae</name>
    <name type="common">Gouldian finch</name>
    <name type="synonym">Erythrura gouldiae</name>
    <dbReference type="NCBI Taxonomy" id="44316"/>
    <lineage>
        <taxon>Eukaryota</taxon>
        <taxon>Metazoa</taxon>
        <taxon>Chordata</taxon>
        <taxon>Craniata</taxon>
        <taxon>Vertebrata</taxon>
        <taxon>Euteleostomi</taxon>
        <taxon>Archelosauria</taxon>
        <taxon>Archosauria</taxon>
        <taxon>Dinosauria</taxon>
        <taxon>Saurischia</taxon>
        <taxon>Theropoda</taxon>
        <taxon>Coelurosauria</taxon>
        <taxon>Aves</taxon>
        <taxon>Neognathae</taxon>
        <taxon>Neoaves</taxon>
        <taxon>Telluraves</taxon>
        <taxon>Australaves</taxon>
        <taxon>Passeriformes</taxon>
        <taxon>Passeroidea</taxon>
        <taxon>Passeridae</taxon>
        <taxon>Chloebia</taxon>
    </lineage>
</organism>
<dbReference type="Proteomes" id="UP000276834">
    <property type="component" value="Unassembled WGS sequence"/>
</dbReference>
<reference evidence="2 3" key="1">
    <citation type="journal article" date="2018" name="Proc. R. Soc. B">
        <title>A non-coding region near Follistatin controls head colour polymorphism in the Gouldian finch.</title>
        <authorList>
            <person name="Toomey M.B."/>
            <person name="Marques C.I."/>
            <person name="Andrade P."/>
            <person name="Araujo P.M."/>
            <person name="Sabatino S."/>
            <person name="Gazda M.A."/>
            <person name="Afonso S."/>
            <person name="Lopes R.J."/>
            <person name="Corbo J.C."/>
            <person name="Carneiro M."/>
        </authorList>
    </citation>
    <scope>NUCLEOTIDE SEQUENCE [LARGE SCALE GENOMIC DNA]</scope>
    <source>
        <strain evidence="2">Red01</strain>
        <tissue evidence="2">Muscle</tissue>
    </source>
</reference>
<evidence type="ECO:0000256" key="1">
    <source>
        <dbReference type="SAM" id="MobiDB-lite"/>
    </source>
</evidence>
<gene>
    <name evidence="2" type="ORF">DV515_00009617</name>
</gene>
<evidence type="ECO:0000313" key="2">
    <source>
        <dbReference type="EMBL" id="RLV99673.1"/>
    </source>
</evidence>
<feature type="region of interest" description="Disordered" evidence="1">
    <location>
        <begin position="178"/>
        <end position="201"/>
    </location>
</feature>
<protein>
    <submittedName>
        <fullName evidence="2">Uncharacterized protein</fullName>
    </submittedName>
</protein>
<dbReference type="AlphaFoldDB" id="A0A3L8SBH0"/>
<name>A0A3L8SBH0_CHLGU</name>
<comment type="caution">
    <text evidence="2">The sequence shown here is derived from an EMBL/GenBank/DDBJ whole genome shotgun (WGS) entry which is preliminary data.</text>
</comment>
<proteinExistence type="predicted"/>